<dbReference type="Proteomes" id="UP000239614">
    <property type="component" value="Unassembled WGS sequence"/>
</dbReference>
<dbReference type="EMBL" id="PVXN01000016">
    <property type="protein sequence ID" value="PRR74527.1"/>
    <property type="molecule type" value="Genomic_DNA"/>
</dbReference>
<accession>A0A2T0AVP8</accession>
<organism evidence="1 2">
    <name type="scientific">Clostridium thermopalmarium DSM 5974</name>
    <dbReference type="NCBI Taxonomy" id="1121340"/>
    <lineage>
        <taxon>Bacteria</taxon>
        <taxon>Bacillati</taxon>
        <taxon>Bacillota</taxon>
        <taxon>Clostridia</taxon>
        <taxon>Eubacteriales</taxon>
        <taxon>Clostridiaceae</taxon>
        <taxon>Clostridium</taxon>
    </lineage>
</organism>
<keyword evidence="2" id="KW-1185">Reference proteome</keyword>
<name>A0A2T0AVP8_9CLOT</name>
<sequence>MENTNELVESNVKTIGESVLKALISAVPVLGGPLSSLLGDYFSGRKERRFIEFLEGISKDLENSRDLINEEFVSKEDFYDIFELTARKIVLTRQEEKREAYRKILTNSMTSKDISYDEMEEFISLLDGMRPEHILLLKILKDPLKYDEENGNLVGKGGGFSTSISQIMNKLLPNWDETSIIDVAAKLENDRLIKDITRNYKTMMTDQGINHLRNRLTDKGKKFCIFILE</sequence>
<reference evidence="1 2" key="1">
    <citation type="submission" date="2018-03" db="EMBL/GenBank/DDBJ databases">
        <title>Genome sequence of Clostridium thermopalmarium DSM 5974.</title>
        <authorList>
            <person name="Poehlein A."/>
            <person name="Daniel R."/>
        </authorList>
    </citation>
    <scope>NUCLEOTIDE SEQUENCE [LARGE SCALE GENOMIC DNA]</scope>
    <source>
        <strain evidence="1 2">DSM 5974</strain>
    </source>
</reference>
<dbReference type="RefSeq" id="WP_106024146.1">
    <property type="nucleotide sequence ID" value="NZ_PVXN01000016.1"/>
</dbReference>
<comment type="caution">
    <text evidence="1">The sequence shown here is derived from an EMBL/GenBank/DDBJ whole genome shotgun (WGS) entry which is preliminary data.</text>
</comment>
<dbReference type="AlphaFoldDB" id="A0A2T0AVP8"/>
<proteinExistence type="predicted"/>
<protein>
    <submittedName>
        <fullName evidence="1">Uncharacterized protein</fullName>
    </submittedName>
</protein>
<gene>
    <name evidence="1" type="ORF">CPAL_08600</name>
</gene>
<evidence type="ECO:0000313" key="1">
    <source>
        <dbReference type="EMBL" id="PRR74527.1"/>
    </source>
</evidence>
<evidence type="ECO:0000313" key="2">
    <source>
        <dbReference type="Proteomes" id="UP000239614"/>
    </source>
</evidence>